<dbReference type="AlphaFoldDB" id="A0A6G0WKZ9"/>
<keyword evidence="2" id="KW-1185">Reference proteome</keyword>
<proteinExistence type="predicted"/>
<organism evidence="1 2">
    <name type="scientific">Aphis craccivora</name>
    <name type="common">Cowpea aphid</name>
    <dbReference type="NCBI Taxonomy" id="307492"/>
    <lineage>
        <taxon>Eukaryota</taxon>
        <taxon>Metazoa</taxon>
        <taxon>Ecdysozoa</taxon>
        <taxon>Arthropoda</taxon>
        <taxon>Hexapoda</taxon>
        <taxon>Insecta</taxon>
        <taxon>Pterygota</taxon>
        <taxon>Neoptera</taxon>
        <taxon>Paraneoptera</taxon>
        <taxon>Hemiptera</taxon>
        <taxon>Sternorrhyncha</taxon>
        <taxon>Aphidomorpha</taxon>
        <taxon>Aphidoidea</taxon>
        <taxon>Aphididae</taxon>
        <taxon>Aphidini</taxon>
        <taxon>Aphis</taxon>
        <taxon>Aphis</taxon>
    </lineage>
</organism>
<gene>
    <name evidence="1" type="ORF">FWK35_00034571</name>
</gene>
<protein>
    <submittedName>
        <fullName evidence="1">Uncharacterized protein</fullName>
    </submittedName>
</protein>
<dbReference type="EMBL" id="VUJU01008629">
    <property type="protein sequence ID" value="KAF0727929.1"/>
    <property type="molecule type" value="Genomic_DNA"/>
</dbReference>
<reference evidence="1 2" key="1">
    <citation type="submission" date="2019-08" db="EMBL/GenBank/DDBJ databases">
        <title>Whole genome of Aphis craccivora.</title>
        <authorList>
            <person name="Voronova N.V."/>
            <person name="Shulinski R.S."/>
            <person name="Bandarenka Y.V."/>
            <person name="Zhorov D.G."/>
            <person name="Warner D."/>
        </authorList>
    </citation>
    <scope>NUCLEOTIDE SEQUENCE [LARGE SCALE GENOMIC DNA]</scope>
    <source>
        <strain evidence="1">180601</strain>
        <tissue evidence="1">Whole Body</tissue>
    </source>
</reference>
<sequence>MDIYRILIILYYGLIVLKTYKIEKKMCAIKRESIRLNLIKYLFQTGINSTCGGWGSETNWVAAK</sequence>
<comment type="caution">
    <text evidence="1">The sequence shown here is derived from an EMBL/GenBank/DDBJ whole genome shotgun (WGS) entry which is preliminary data.</text>
</comment>
<name>A0A6G0WKZ9_APHCR</name>
<dbReference type="Proteomes" id="UP000478052">
    <property type="component" value="Unassembled WGS sequence"/>
</dbReference>
<evidence type="ECO:0000313" key="2">
    <source>
        <dbReference type="Proteomes" id="UP000478052"/>
    </source>
</evidence>
<accession>A0A6G0WKZ9</accession>
<evidence type="ECO:0000313" key="1">
    <source>
        <dbReference type="EMBL" id="KAF0727929.1"/>
    </source>
</evidence>